<feature type="domain" description="Citrate transporter-like" evidence="7">
    <location>
        <begin position="14"/>
        <end position="398"/>
    </location>
</feature>
<evidence type="ECO:0000313" key="9">
    <source>
        <dbReference type="Proteomes" id="UP000749311"/>
    </source>
</evidence>
<gene>
    <name evidence="8" type="ORF">FB473_001507</name>
</gene>
<dbReference type="InterPro" id="IPR004680">
    <property type="entry name" value="Cit_transptr-like_dom"/>
</dbReference>
<feature type="transmembrane region" description="Helical" evidence="6">
    <location>
        <begin position="247"/>
        <end position="269"/>
    </location>
</feature>
<feature type="transmembrane region" description="Helical" evidence="6">
    <location>
        <begin position="25"/>
        <end position="45"/>
    </location>
</feature>
<evidence type="ECO:0000259" key="7">
    <source>
        <dbReference type="Pfam" id="PF03600"/>
    </source>
</evidence>
<evidence type="ECO:0000256" key="2">
    <source>
        <dbReference type="ARBA" id="ARBA00022448"/>
    </source>
</evidence>
<evidence type="ECO:0000256" key="1">
    <source>
        <dbReference type="ARBA" id="ARBA00004141"/>
    </source>
</evidence>
<keyword evidence="5 6" id="KW-0472">Membrane</keyword>
<name>A0ABX0SEQ8_9ACTN</name>
<evidence type="ECO:0000256" key="6">
    <source>
        <dbReference type="SAM" id="Phobius"/>
    </source>
</evidence>
<protein>
    <submittedName>
        <fullName evidence="8">CitMHS family citrate-Mg2+:H+ or citrate-Ca2+:H+ symporter</fullName>
    </submittedName>
</protein>
<evidence type="ECO:0000256" key="3">
    <source>
        <dbReference type="ARBA" id="ARBA00022692"/>
    </source>
</evidence>
<feature type="transmembrane region" description="Helical" evidence="6">
    <location>
        <begin position="430"/>
        <end position="450"/>
    </location>
</feature>
<evidence type="ECO:0000256" key="4">
    <source>
        <dbReference type="ARBA" id="ARBA00022989"/>
    </source>
</evidence>
<feature type="transmembrane region" description="Helical" evidence="6">
    <location>
        <begin position="305"/>
        <end position="324"/>
    </location>
</feature>
<feature type="transmembrane region" description="Helical" evidence="6">
    <location>
        <begin position="75"/>
        <end position="97"/>
    </location>
</feature>
<organism evidence="8 9">
    <name type="scientific">Brooklawnia cerclae</name>
    <dbReference type="NCBI Taxonomy" id="349934"/>
    <lineage>
        <taxon>Bacteria</taxon>
        <taxon>Bacillati</taxon>
        <taxon>Actinomycetota</taxon>
        <taxon>Actinomycetes</taxon>
        <taxon>Propionibacteriales</taxon>
        <taxon>Propionibacteriaceae</taxon>
        <taxon>Brooklawnia</taxon>
    </lineage>
</organism>
<dbReference type="Pfam" id="PF03600">
    <property type="entry name" value="CitMHS"/>
    <property type="match status" value="1"/>
</dbReference>
<dbReference type="Proteomes" id="UP000749311">
    <property type="component" value="Unassembled WGS sequence"/>
</dbReference>
<keyword evidence="3 6" id="KW-0812">Transmembrane</keyword>
<dbReference type="RefSeq" id="WP_167166118.1">
    <property type="nucleotide sequence ID" value="NZ_BAAAOO010000015.1"/>
</dbReference>
<keyword evidence="2" id="KW-0813">Transport</keyword>
<dbReference type="EMBL" id="JAAMOZ010000001">
    <property type="protein sequence ID" value="NIH56862.1"/>
    <property type="molecule type" value="Genomic_DNA"/>
</dbReference>
<feature type="transmembrane region" description="Helical" evidence="6">
    <location>
        <begin position="275"/>
        <end position="293"/>
    </location>
</feature>
<dbReference type="InterPro" id="IPR014738">
    <property type="entry name" value="Citrate_transporter"/>
</dbReference>
<proteinExistence type="predicted"/>
<keyword evidence="4 6" id="KW-1133">Transmembrane helix</keyword>
<comment type="caution">
    <text evidence="8">The sequence shown here is derived from an EMBL/GenBank/DDBJ whole genome shotgun (WGS) entry which is preliminary data.</text>
</comment>
<evidence type="ECO:0000256" key="5">
    <source>
        <dbReference type="ARBA" id="ARBA00023136"/>
    </source>
</evidence>
<accession>A0ABX0SEQ8</accession>
<keyword evidence="9" id="KW-1185">Reference proteome</keyword>
<feature type="transmembrane region" description="Helical" evidence="6">
    <location>
        <begin position="400"/>
        <end position="418"/>
    </location>
</feature>
<comment type="subcellular location">
    <subcellularLocation>
        <location evidence="1">Membrane</location>
        <topology evidence="1">Multi-pass membrane protein</topology>
    </subcellularLocation>
</comment>
<sequence>MLAVFGVVIVVGFMTLIMTKRASPFVALVLVPLVVGILTGIPGRWGYDAGDMPTFALAGIVGNNDLDISGVASTAIMLLFAILFFGLMLTAGLFAPVTRLILKLVHGDPLRLLVGTAVLALLVSVDGDGSTTTLVVCSALIPVYRRLNMRMMDLAVIIILGNSIMNLLPWGGPTARIIAALGVDEGELMRRILPGMVLAAGWVIVVAILRGRAERKRLGICDVTAEELQSLHSDHDSGDELSRHKLIWFNLILTLAMMVVLIFGGTWVIPKVHGSVIFAVGFAIALAVNYCNLKDQREIVEKYGASALHVVIMVLAAGVFMGVLNATGMSAEMGRALSDGLPDALGSHWAFVTALVSAPGTFLLSNDAFYLGVLPVLNEVGAANGFEAMDIAVASTAGQAFHLLSPLVGFIYLLLHLTGVEMGAWQRKSATWAIGTFLIFLACMFTVGGVNL</sequence>
<dbReference type="InterPro" id="IPR003474">
    <property type="entry name" value="Glcn_transporter"/>
</dbReference>
<reference evidence="8 9" key="1">
    <citation type="submission" date="2020-02" db="EMBL/GenBank/DDBJ databases">
        <title>Sequencing the genomes of 1000 actinobacteria strains.</title>
        <authorList>
            <person name="Klenk H.-P."/>
        </authorList>
    </citation>
    <scope>NUCLEOTIDE SEQUENCE [LARGE SCALE GENOMIC DNA]</scope>
    <source>
        <strain evidence="8 9">DSM 19609</strain>
    </source>
</reference>
<feature type="transmembrane region" description="Helical" evidence="6">
    <location>
        <begin position="154"/>
        <end position="172"/>
    </location>
</feature>
<dbReference type="PANTHER" id="PTHR30354:SF11">
    <property type="entry name" value="PERMEASE"/>
    <property type="match status" value="1"/>
</dbReference>
<feature type="transmembrane region" description="Helical" evidence="6">
    <location>
        <begin position="192"/>
        <end position="209"/>
    </location>
</feature>
<evidence type="ECO:0000313" key="8">
    <source>
        <dbReference type="EMBL" id="NIH56862.1"/>
    </source>
</evidence>
<dbReference type="NCBIfam" id="TIGR00784">
    <property type="entry name" value="citMHS"/>
    <property type="match status" value="1"/>
</dbReference>
<dbReference type="PANTHER" id="PTHR30354">
    <property type="entry name" value="GNT FAMILY GLUCONATE TRANSPORTER"/>
    <property type="match status" value="1"/>
</dbReference>